<dbReference type="AlphaFoldDB" id="A0A5B8V267"/>
<proteinExistence type="predicted"/>
<name>A0A5B8V267_9SPHI</name>
<accession>A0A5B8V267</accession>
<dbReference type="RefSeq" id="WP_147033996.1">
    <property type="nucleotide sequence ID" value="NZ_CP042436.1"/>
</dbReference>
<sequence length="125" mass="14149">MLENEPTFEIFREDGVLISVKAIIPTWTKQADDGSIEILLPHLGGATIFVESEDDVDKTIDDMFKAFCIMVEKHGNGLEHELEAIGWKSFKKHKVNQSLLNMLPERPVYDFMINTGSTRVLQTAI</sequence>
<dbReference type="KEGG" id="mgin:FRZ54_22195"/>
<dbReference type="Proteomes" id="UP000321479">
    <property type="component" value="Chromosome"/>
</dbReference>
<evidence type="ECO:0000313" key="1">
    <source>
        <dbReference type="EMBL" id="QEC65165.1"/>
    </source>
</evidence>
<gene>
    <name evidence="1" type="ORF">FRZ54_22195</name>
</gene>
<reference evidence="1 2" key="1">
    <citation type="journal article" date="2017" name="Curr. Microbiol.">
        <title>Mucilaginibacter ginsenosidivorans sp. nov., Isolated from Soil of Ginseng Field.</title>
        <authorList>
            <person name="Kim M.M."/>
            <person name="Siddiqi M.Z."/>
            <person name="Im W.T."/>
        </authorList>
    </citation>
    <scope>NUCLEOTIDE SEQUENCE [LARGE SCALE GENOMIC DNA]</scope>
    <source>
        <strain evidence="1 2">Gsoil 3017</strain>
    </source>
</reference>
<organism evidence="1 2">
    <name type="scientific">Mucilaginibacter ginsenosidivorans</name>
    <dbReference type="NCBI Taxonomy" id="398053"/>
    <lineage>
        <taxon>Bacteria</taxon>
        <taxon>Pseudomonadati</taxon>
        <taxon>Bacteroidota</taxon>
        <taxon>Sphingobacteriia</taxon>
        <taxon>Sphingobacteriales</taxon>
        <taxon>Sphingobacteriaceae</taxon>
        <taxon>Mucilaginibacter</taxon>
    </lineage>
</organism>
<evidence type="ECO:0000313" key="2">
    <source>
        <dbReference type="Proteomes" id="UP000321479"/>
    </source>
</evidence>
<keyword evidence="2" id="KW-1185">Reference proteome</keyword>
<dbReference type="OrthoDB" id="672503at2"/>
<protein>
    <submittedName>
        <fullName evidence="1">Uncharacterized protein</fullName>
    </submittedName>
</protein>
<dbReference type="EMBL" id="CP042436">
    <property type="protein sequence ID" value="QEC65165.1"/>
    <property type="molecule type" value="Genomic_DNA"/>
</dbReference>